<dbReference type="EMBL" id="FZOU01000015">
    <property type="protein sequence ID" value="SNT43065.1"/>
    <property type="molecule type" value="Genomic_DNA"/>
</dbReference>
<gene>
    <name evidence="4" type="ORF">SAMN05421770_1156</name>
</gene>
<dbReference type="InterPro" id="IPR002933">
    <property type="entry name" value="Peptidase_M20"/>
</dbReference>
<dbReference type="PANTHER" id="PTHR43270:SF4">
    <property type="entry name" value="CARNOSINE DIPEPTIDASE 2, ISOFORM A"/>
    <property type="match status" value="1"/>
</dbReference>
<dbReference type="AlphaFoldDB" id="A0A239MK69"/>
<dbReference type="Proteomes" id="UP000198356">
    <property type="component" value="Unassembled WGS sequence"/>
</dbReference>
<proteinExistence type="predicted"/>
<keyword evidence="3" id="KW-0378">Hydrolase</keyword>
<organism evidence="4 5">
    <name type="scientific">Granulicella rosea</name>
    <dbReference type="NCBI Taxonomy" id="474952"/>
    <lineage>
        <taxon>Bacteria</taxon>
        <taxon>Pseudomonadati</taxon>
        <taxon>Acidobacteriota</taxon>
        <taxon>Terriglobia</taxon>
        <taxon>Terriglobales</taxon>
        <taxon>Acidobacteriaceae</taxon>
        <taxon>Granulicella</taxon>
    </lineage>
</organism>
<dbReference type="Gene3D" id="3.30.70.360">
    <property type="match status" value="1"/>
</dbReference>
<keyword evidence="2" id="KW-0479">Metal-binding</keyword>
<evidence type="ECO:0000313" key="4">
    <source>
        <dbReference type="EMBL" id="SNT43065.1"/>
    </source>
</evidence>
<evidence type="ECO:0000313" key="5">
    <source>
        <dbReference type="Proteomes" id="UP000198356"/>
    </source>
</evidence>
<dbReference type="Pfam" id="PF01546">
    <property type="entry name" value="Peptidase_M20"/>
    <property type="match status" value="1"/>
</dbReference>
<dbReference type="SUPFAM" id="SSF53187">
    <property type="entry name" value="Zn-dependent exopeptidases"/>
    <property type="match status" value="1"/>
</dbReference>
<dbReference type="PANTHER" id="PTHR43270">
    <property type="entry name" value="BETA-ALA-HIS DIPEPTIDASE"/>
    <property type="match status" value="1"/>
</dbReference>
<reference evidence="4 5" key="1">
    <citation type="submission" date="2017-06" db="EMBL/GenBank/DDBJ databases">
        <authorList>
            <person name="Kim H.J."/>
            <person name="Triplett B.A."/>
        </authorList>
    </citation>
    <scope>NUCLEOTIDE SEQUENCE [LARGE SCALE GENOMIC DNA]</scope>
    <source>
        <strain evidence="4 5">DSM 18704</strain>
    </source>
</reference>
<keyword evidence="1" id="KW-0645">Protease</keyword>
<protein>
    <submittedName>
        <fullName evidence="4">Acetylornithine deacetylase/Succinyl-diaminopimelate desuccinylase</fullName>
    </submittedName>
</protein>
<evidence type="ECO:0000256" key="3">
    <source>
        <dbReference type="ARBA" id="ARBA00022801"/>
    </source>
</evidence>
<name>A0A239MK69_9BACT</name>
<dbReference type="PROSITE" id="PS51257">
    <property type="entry name" value="PROKAR_LIPOPROTEIN"/>
    <property type="match status" value="1"/>
</dbReference>
<dbReference type="OrthoDB" id="102894at2"/>
<sequence>MRTAATLTAGILGLGLAFGLAGCKKTETAAPVATADKPKLGIRPYGDETSKIDMSKEPEDVKKVFKYIDDHIDEHVELLQKVIQQPSISNSGEGIPESAEMIKGLFDKLGCQESKVYDMGMTEWGQPGNPVVYAKLDEGMPKTMVVYWMYDTMPVTQPDNWVAPPFEARIVDGKTAGIDPAIKKVLIGRGATNTKGPEITQYNAIFSMKQALGHLPVNLIFIAEGDEERMSMGLRKFVTTHPELLKPADAMLGFGGSEGLMYIELTTSGKSWGRGPTVSDIHGIFKRSVDSPAWRHIQMLASLTSLDGNSVKIDGFNDNIAPLTPSEQKLLEDAAKKTDLKKAAQNAGVARFISDDPLKMVMMSRHATAFNLDGIWGGNMYAGGSGAILPNKITSKHSIRYIPNMHSADILKKIRAQLDKNGYKDVEIRFIGDQPWSKMSYDSDIAHSVDQMSDHFGLPHIEHADGNSILMDSANAGAWPGYLFTNAEQGDPNITPIGLPIAGARVGSGGRAHAANEYYVIEGAGKTLGMAAAEKSIAEIIYNYAHTTTVPTKSGKPAN</sequence>
<accession>A0A239MK69</accession>
<dbReference type="GO" id="GO:0006508">
    <property type="term" value="P:proteolysis"/>
    <property type="evidence" value="ECO:0007669"/>
    <property type="project" value="UniProtKB-KW"/>
</dbReference>
<dbReference type="GO" id="GO:0046872">
    <property type="term" value="F:metal ion binding"/>
    <property type="evidence" value="ECO:0007669"/>
    <property type="project" value="UniProtKB-KW"/>
</dbReference>
<dbReference type="InterPro" id="IPR051458">
    <property type="entry name" value="Cyt/Met_Dipeptidase"/>
</dbReference>
<dbReference type="Gene3D" id="3.40.630.10">
    <property type="entry name" value="Zn peptidases"/>
    <property type="match status" value="1"/>
</dbReference>
<keyword evidence="5" id="KW-1185">Reference proteome</keyword>
<evidence type="ECO:0000256" key="2">
    <source>
        <dbReference type="ARBA" id="ARBA00022723"/>
    </source>
</evidence>
<dbReference type="GO" id="GO:0008233">
    <property type="term" value="F:peptidase activity"/>
    <property type="evidence" value="ECO:0007669"/>
    <property type="project" value="UniProtKB-KW"/>
</dbReference>
<evidence type="ECO:0000256" key="1">
    <source>
        <dbReference type="ARBA" id="ARBA00022670"/>
    </source>
</evidence>
<dbReference type="RefSeq" id="WP_089410428.1">
    <property type="nucleotide sequence ID" value="NZ_FZOU01000015.1"/>
</dbReference>